<dbReference type="EMBL" id="NBCO01000043">
    <property type="protein sequence ID" value="ORC84616.1"/>
    <property type="molecule type" value="Genomic_DNA"/>
</dbReference>
<dbReference type="InterPro" id="IPR025804">
    <property type="entry name" value="Pox/kineto_cap_MeTfrase"/>
</dbReference>
<proteinExistence type="predicted"/>
<dbReference type="GO" id="GO:0003746">
    <property type="term" value="F:translation elongation factor activity"/>
    <property type="evidence" value="ECO:0007669"/>
    <property type="project" value="UniProtKB-KW"/>
</dbReference>
<organism evidence="8 9">
    <name type="scientific">Trypanosoma theileri</name>
    <dbReference type="NCBI Taxonomy" id="67003"/>
    <lineage>
        <taxon>Eukaryota</taxon>
        <taxon>Discoba</taxon>
        <taxon>Euglenozoa</taxon>
        <taxon>Kinetoplastea</taxon>
        <taxon>Metakinetoplastina</taxon>
        <taxon>Trypanosomatida</taxon>
        <taxon>Trypanosomatidae</taxon>
        <taxon>Trypanosoma</taxon>
    </lineage>
</organism>
<accession>A0A1X0NIX1</accession>
<evidence type="ECO:0000313" key="8">
    <source>
        <dbReference type="EMBL" id="ORC84616.1"/>
    </source>
</evidence>
<name>A0A1X0NIX1_9TRYP</name>
<evidence type="ECO:0000256" key="6">
    <source>
        <dbReference type="ARBA" id="ARBA00034661"/>
    </source>
</evidence>
<dbReference type="VEuPathDB" id="TriTrypDB:TM35_000431840"/>
<dbReference type="GO" id="GO:0004483">
    <property type="term" value="F:methyltransferase cap1 activity"/>
    <property type="evidence" value="ECO:0007669"/>
    <property type="project" value="UniProtKB-EC"/>
</dbReference>
<evidence type="ECO:0000256" key="2">
    <source>
        <dbReference type="ARBA" id="ARBA00011923"/>
    </source>
</evidence>
<dbReference type="Proteomes" id="UP000192257">
    <property type="component" value="Unassembled WGS sequence"/>
</dbReference>
<evidence type="ECO:0000256" key="7">
    <source>
        <dbReference type="ARBA" id="ARBA00046511"/>
    </source>
</evidence>
<gene>
    <name evidence="8" type="ORF">TM35_000431840</name>
</gene>
<dbReference type="SUPFAM" id="SSF53335">
    <property type="entry name" value="S-adenosyl-L-methionine-dependent methyltransferases"/>
    <property type="match status" value="1"/>
</dbReference>
<evidence type="ECO:0000256" key="3">
    <source>
        <dbReference type="ARBA" id="ARBA00015701"/>
    </source>
</evidence>
<dbReference type="Gene3D" id="3.40.50.150">
    <property type="entry name" value="Vaccinia Virus protein VP39"/>
    <property type="match status" value="1"/>
</dbReference>
<evidence type="ECO:0000256" key="1">
    <source>
        <dbReference type="ARBA" id="ARBA00004328"/>
    </source>
</evidence>
<dbReference type="RefSeq" id="XP_028878682.1">
    <property type="nucleotide sequence ID" value="XM_029030083.1"/>
</dbReference>
<dbReference type="PROSITE" id="PS51612">
    <property type="entry name" value="SAM_MT_2O_PK"/>
    <property type="match status" value="1"/>
</dbReference>
<sequence>MKFPAVRVLTDDFPRRTYKPSNLATIDDIVVKGLHYGQRKLLLSEIEFLSAYIETSRTPKKPLLVVYAGAANGSHLPFLFNLFEDVKFVLIDPAPFCTAVQDIAKRSKKHILELVEGYCSDELCIRLSRSYHSDYNILFVSDIRSGEPKKQSNKENTAMIMRDNEMQRSWCCSLKAMAAMLKFHPPYPRCKDPKSRSYDENDDTPDSIEYMDGNRLFGIWAPKSSSELRLCVQGPFTPGKKIAMRRYDCTLHEEQCYFYNTSDRYSRDCEAEKNVLQRYLKLFPMAFSADVVKLSNAISEFLKFPLFRPLDPSFTESDARWVALLYSTRDAESLVLFKPLRGLITLSVIKELIKTWRDATSVPENVKIGSVTLSREFWKVMCTGDLVETYNLPRTRWGFAHEIISRKLKRSHSECVPSKKKVTKRNKK</sequence>
<comment type="subcellular location">
    <subcellularLocation>
        <location evidence="1">Virion</location>
    </subcellularLocation>
</comment>
<dbReference type="GeneID" id="39989863"/>
<keyword evidence="4" id="KW-0251">Elongation factor</keyword>
<dbReference type="CDD" id="cd20760">
    <property type="entry name" value="capping_2-OMTase_Mimiviridae"/>
    <property type="match status" value="1"/>
</dbReference>
<comment type="caution">
    <text evidence="8">The sequence shown here is derived from an EMBL/GenBank/DDBJ whole genome shotgun (WGS) entry which is preliminary data.</text>
</comment>
<keyword evidence="9" id="KW-1185">Reference proteome</keyword>
<protein>
    <recommendedName>
        <fullName evidence="3">Cap-specific mRNA (nucleoside-2'-O-)-methyltransferase</fullName>
        <ecNumber evidence="2">2.1.1.57</ecNumber>
    </recommendedName>
</protein>
<dbReference type="InterPro" id="IPR000176">
    <property type="entry name" value="mRNA_MeTrfase-like"/>
</dbReference>
<comment type="subunit">
    <text evidence="7">Interacts with poly(A) polymerase catalytic subunit OPG063. Interacts with OPG109 and OPG123; these interactions might help linking transcription to capping and polyadenylation.</text>
</comment>
<dbReference type="EC" id="2.1.1.57" evidence="2"/>
<evidence type="ECO:0000313" key="9">
    <source>
        <dbReference type="Proteomes" id="UP000192257"/>
    </source>
</evidence>
<dbReference type="GO" id="GO:0006370">
    <property type="term" value="P:7-methylguanosine mRNA capping"/>
    <property type="evidence" value="ECO:0007669"/>
    <property type="project" value="InterPro"/>
</dbReference>
<dbReference type="FunFam" id="3.40.50.150:FF:000744">
    <property type="entry name" value="Poly A polymerase regulatory subunit, putative"/>
    <property type="match status" value="1"/>
</dbReference>
<keyword evidence="5" id="KW-0648">Protein biosynthesis</keyword>
<dbReference type="AlphaFoldDB" id="A0A1X0NIX1"/>
<dbReference type="InterPro" id="IPR029063">
    <property type="entry name" value="SAM-dependent_MTases_sf"/>
</dbReference>
<reference evidence="8 9" key="1">
    <citation type="submission" date="2017-03" db="EMBL/GenBank/DDBJ databases">
        <title>An alternative strategy for trypanosome survival in the mammalian bloodstream revealed through genome and transcriptome analysis of the ubiquitous bovine parasite Trypanosoma (Megatrypanum) theileri.</title>
        <authorList>
            <person name="Kelly S."/>
            <person name="Ivens A."/>
            <person name="Mott A."/>
            <person name="O'Neill E."/>
            <person name="Emms D."/>
            <person name="Macleod O."/>
            <person name="Voorheis P."/>
            <person name="Matthews J."/>
            <person name="Matthews K."/>
            <person name="Carrington M."/>
        </authorList>
    </citation>
    <scope>NUCLEOTIDE SEQUENCE [LARGE SCALE GENOMIC DNA]</scope>
    <source>
        <strain evidence="8">Edinburgh</strain>
    </source>
</reference>
<comment type="function">
    <text evidence="6">Displays methyltransferase, positive regulation of the poly(A) polymerase and transcription elongation activities. Involved in the modification of both mRNA ends and in intermediate and late gene positive transcription elongation. At the mRNAs 5' end, methylates the ribose 2' OH group of the first transcribed nucleotide, thereby producing a 2'-O-methylpurine cap. At the 3' end, functions as a processivity factor which stimulates the activity of the viral poly(A) polymerase OPG063 that creates mRNA's poly(A) tail. In the presence of OPG102, OPG063 does not dissociate from the RNA allowing tail elongation to around 250 adenylates.</text>
</comment>
<evidence type="ECO:0000256" key="5">
    <source>
        <dbReference type="ARBA" id="ARBA00022917"/>
    </source>
</evidence>
<dbReference type="Pfam" id="PF01358">
    <property type="entry name" value="PARP_regulatory"/>
    <property type="match status" value="1"/>
</dbReference>
<evidence type="ECO:0000256" key="4">
    <source>
        <dbReference type="ARBA" id="ARBA00022768"/>
    </source>
</evidence>
<dbReference type="OrthoDB" id="270189at2759"/>